<dbReference type="PANTHER" id="PTHR42734">
    <property type="entry name" value="METAL TRANSPORT SYSTEM ATP-BINDING PROTEIN TM_0124-RELATED"/>
    <property type="match status" value="1"/>
</dbReference>
<protein>
    <submittedName>
        <fullName evidence="6">Metal ABC transporter ATP-binding protein</fullName>
    </submittedName>
</protein>
<evidence type="ECO:0000256" key="4">
    <source>
        <dbReference type="SAM" id="MobiDB-lite"/>
    </source>
</evidence>
<dbReference type="CDD" id="cd03235">
    <property type="entry name" value="ABC_Metallic_Cations"/>
    <property type="match status" value="1"/>
</dbReference>
<dbReference type="EMBL" id="VYDA01000022">
    <property type="protein sequence ID" value="MYH60328.1"/>
    <property type="molecule type" value="Genomic_DNA"/>
</dbReference>
<dbReference type="GO" id="GO:0005524">
    <property type="term" value="F:ATP binding"/>
    <property type="evidence" value="ECO:0007669"/>
    <property type="project" value="UniProtKB-KW"/>
</dbReference>
<dbReference type="AlphaFoldDB" id="A0A6B1FWK8"/>
<dbReference type="SMART" id="SM00382">
    <property type="entry name" value="AAA"/>
    <property type="match status" value="1"/>
</dbReference>
<dbReference type="Pfam" id="PF00005">
    <property type="entry name" value="ABC_tran"/>
    <property type="match status" value="1"/>
</dbReference>
<feature type="domain" description="ABC transporter" evidence="5">
    <location>
        <begin position="5"/>
        <end position="232"/>
    </location>
</feature>
<dbReference type="PROSITE" id="PS50893">
    <property type="entry name" value="ABC_TRANSPORTER_2"/>
    <property type="match status" value="1"/>
</dbReference>
<proteinExistence type="predicted"/>
<comment type="caution">
    <text evidence="6">The sequence shown here is derived from an EMBL/GenBank/DDBJ whole genome shotgun (WGS) entry which is preliminary data.</text>
</comment>
<dbReference type="InterPro" id="IPR003439">
    <property type="entry name" value="ABC_transporter-like_ATP-bd"/>
</dbReference>
<dbReference type="InterPro" id="IPR050153">
    <property type="entry name" value="Metal_Ion_Import_ABC"/>
</dbReference>
<reference evidence="6" key="1">
    <citation type="submission" date="2019-09" db="EMBL/GenBank/DDBJ databases">
        <title>Characterisation of the sponge microbiome using genome-centric metagenomics.</title>
        <authorList>
            <person name="Engelberts J.P."/>
            <person name="Robbins S.J."/>
            <person name="De Goeij J.M."/>
            <person name="Aranda M."/>
            <person name="Bell S.C."/>
            <person name="Webster N.S."/>
        </authorList>
    </citation>
    <scope>NUCLEOTIDE SEQUENCE</scope>
    <source>
        <strain evidence="6">SB0675_bin_29</strain>
    </source>
</reference>
<gene>
    <name evidence="6" type="ORF">F4148_00665</name>
</gene>
<dbReference type="InterPro" id="IPR027417">
    <property type="entry name" value="P-loop_NTPase"/>
</dbReference>
<keyword evidence="2" id="KW-0547">Nucleotide-binding</keyword>
<dbReference type="InterPro" id="IPR017871">
    <property type="entry name" value="ABC_transporter-like_CS"/>
</dbReference>
<evidence type="ECO:0000256" key="1">
    <source>
        <dbReference type="ARBA" id="ARBA00022448"/>
    </source>
</evidence>
<organism evidence="6">
    <name type="scientific">Caldilineaceae bacterium SB0675_bin_29</name>
    <dbReference type="NCBI Taxonomy" id="2605266"/>
    <lineage>
        <taxon>Bacteria</taxon>
        <taxon>Bacillati</taxon>
        <taxon>Chloroflexota</taxon>
        <taxon>Caldilineae</taxon>
        <taxon>Caldilineales</taxon>
        <taxon>Caldilineaceae</taxon>
    </lineage>
</organism>
<keyword evidence="3 6" id="KW-0067">ATP-binding</keyword>
<dbReference type="Gene3D" id="3.40.50.300">
    <property type="entry name" value="P-loop containing nucleotide triphosphate hydrolases"/>
    <property type="match status" value="1"/>
</dbReference>
<dbReference type="InterPro" id="IPR003593">
    <property type="entry name" value="AAA+_ATPase"/>
</dbReference>
<accession>A0A6B1FWK8</accession>
<keyword evidence="1" id="KW-0813">Transport</keyword>
<dbReference type="GO" id="GO:0016887">
    <property type="term" value="F:ATP hydrolysis activity"/>
    <property type="evidence" value="ECO:0007669"/>
    <property type="project" value="InterPro"/>
</dbReference>
<feature type="region of interest" description="Disordered" evidence="4">
    <location>
        <begin position="252"/>
        <end position="283"/>
    </location>
</feature>
<evidence type="ECO:0000313" key="6">
    <source>
        <dbReference type="EMBL" id="MYH60328.1"/>
    </source>
</evidence>
<dbReference type="FunFam" id="3.40.50.300:FF:000134">
    <property type="entry name" value="Iron-enterobactin ABC transporter ATP-binding protein"/>
    <property type="match status" value="1"/>
</dbReference>
<name>A0A6B1FWK8_9CHLR</name>
<evidence type="ECO:0000259" key="5">
    <source>
        <dbReference type="PROSITE" id="PS50893"/>
    </source>
</evidence>
<evidence type="ECO:0000256" key="3">
    <source>
        <dbReference type="ARBA" id="ARBA00022840"/>
    </source>
</evidence>
<sequence>MDPLIELNHVAFGYGSFNVLDDIDLHLHPGQFVGLVGPSGAGKTSLLKLILTLLTPREGKIQRVRPDLRITYVPQIETVDWSFPVTAEEVVLMGLDHRQNIWPWPRRRERQRAHEILDRLEIGHLAERHIRDLSGGQQQRVFLARALVADPEVLVLDEPTTGVDVRSAENIFHWLTMLNQEGMTILLTTHDLNMAAAHVPWVVCLNRRIVAQGPPHEIFTEEILSDAYKGNFIVLRQDDMIFVQQRPHPHGLKEVLPDPVEGGLPNHDSLQKTVQPAPASKEA</sequence>
<dbReference type="SUPFAM" id="SSF52540">
    <property type="entry name" value="P-loop containing nucleoside triphosphate hydrolases"/>
    <property type="match status" value="1"/>
</dbReference>
<dbReference type="PROSITE" id="PS00211">
    <property type="entry name" value="ABC_TRANSPORTER_1"/>
    <property type="match status" value="1"/>
</dbReference>
<evidence type="ECO:0000256" key="2">
    <source>
        <dbReference type="ARBA" id="ARBA00022741"/>
    </source>
</evidence>